<dbReference type="AlphaFoldDB" id="A0AAV3P2V8"/>
<dbReference type="PANTHER" id="PTHR31286">
    <property type="entry name" value="GLYCINE-RICH CELL WALL STRUCTURAL PROTEIN 1.8-LIKE"/>
    <property type="match status" value="1"/>
</dbReference>
<feature type="domain" description="DUF4283" evidence="1">
    <location>
        <begin position="91"/>
        <end position="172"/>
    </location>
</feature>
<gene>
    <name evidence="2" type="ORF">LIER_05724</name>
</gene>
<dbReference type="Pfam" id="PF14111">
    <property type="entry name" value="DUF4283"/>
    <property type="match status" value="1"/>
</dbReference>
<evidence type="ECO:0000313" key="3">
    <source>
        <dbReference type="Proteomes" id="UP001454036"/>
    </source>
</evidence>
<dbReference type="PANTHER" id="PTHR31286:SF179">
    <property type="entry name" value="RNASE H TYPE-1 DOMAIN-CONTAINING PROTEIN"/>
    <property type="match status" value="1"/>
</dbReference>
<evidence type="ECO:0000313" key="2">
    <source>
        <dbReference type="EMBL" id="GAA0145553.1"/>
    </source>
</evidence>
<keyword evidence="3" id="KW-1185">Reference proteome</keyword>
<dbReference type="InterPro" id="IPR040256">
    <property type="entry name" value="At4g02000-like"/>
</dbReference>
<comment type="caution">
    <text evidence="2">The sequence shown here is derived from an EMBL/GenBank/DDBJ whole genome shotgun (WGS) entry which is preliminary data.</text>
</comment>
<dbReference type="EMBL" id="BAABME010000800">
    <property type="protein sequence ID" value="GAA0145553.1"/>
    <property type="molecule type" value="Genomic_DNA"/>
</dbReference>
<protein>
    <recommendedName>
        <fullName evidence="1">DUF4283 domain-containing protein</fullName>
    </recommendedName>
</protein>
<accession>A0AAV3P2V8</accession>
<dbReference type="InterPro" id="IPR025558">
    <property type="entry name" value="DUF4283"/>
</dbReference>
<reference evidence="2 3" key="1">
    <citation type="submission" date="2024-01" db="EMBL/GenBank/DDBJ databases">
        <title>The complete chloroplast genome sequence of Lithospermum erythrorhizon: insights into the phylogenetic relationship among Boraginaceae species and the maternal lineages of purple gromwells.</title>
        <authorList>
            <person name="Okada T."/>
            <person name="Watanabe K."/>
        </authorList>
    </citation>
    <scope>NUCLEOTIDE SEQUENCE [LARGE SCALE GENOMIC DNA]</scope>
</reference>
<dbReference type="Proteomes" id="UP001454036">
    <property type="component" value="Unassembled WGS sequence"/>
</dbReference>
<name>A0AAV3P2V8_LITER</name>
<proteinExistence type="predicted"/>
<evidence type="ECO:0000259" key="1">
    <source>
        <dbReference type="Pfam" id="PF14111"/>
    </source>
</evidence>
<sequence length="835" mass="91428">MADGETPQSPSQIPAPLSDGVKPSHLGPKFLYSDIVQGQVVQSISSGPQSIDLTTKDPHQISESTSLKEFTLYQGKPTVVIPISEKHALVEKLQYVLVGKFSHGRPPMDTIKKFFLGLKLKGSCNSASYDYKHIFIECAWKDDFYRLWLELKWIIAGYVMRVFKWSPDFSPATESPIAPVWIRVEGLPLYLFDKMSLMSISSSIGKPIIVDQRSVNRTMLNSARICVELDVSKPLLDAILINFIDEPSNVVLEQFWVKVFYDVVPLLCAFCCHIGHGMGVCKRKWEEDRSGKVSVREKANFIHADQLFDEMSQSGNSAPSTQLAAEENRSMIGRMSKVWQPVLGARAASGASVLDAKEMKRDRCVGLTVDTIAPDFDKTTAASTTAAIQVDKDEQLRTQQETLIVQNSPHPSNLQQINDVEGPAQGISQHINGVGYVNTEKLRLQREKGPGQPMTEDCSSIEIEPVKDIIAPDLEPVQYAKEPKVGREISASTNFCFAGACEQVAAIEPAMRVSDDIYSESGGNSLEIEVNVAGQSIAQTGDFLAQPCDLHDIATASECHDSPLLAQNHAHSVVHLSVAVESSVPGQNLGKESHAAKVFDKMTESSSVSDLVPPLGDAFDMADLHGGAGVIEGGVNTIETSGIQTNKYEFHTPNRPWVEVPSLGISEDNGIIKGKYRGSDLIACQQKVNSFIKDVADLREKIDKADSAILDQIGKSPATKVFLKSHFERCILFPLPMTDLIDNEDKPDPCTKFDLPEGGQTTNMVSEDQTSHVTILPKLCYEQVSKTQGAQKWRKTVQIAPISEGPGIVKAALLQLGGKECVTEMRGGFPFDDKG</sequence>
<organism evidence="2 3">
    <name type="scientific">Lithospermum erythrorhizon</name>
    <name type="common">Purple gromwell</name>
    <name type="synonym">Lithospermum officinale var. erythrorhizon</name>
    <dbReference type="NCBI Taxonomy" id="34254"/>
    <lineage>
        <taxon>Eukaryota</taxon>
        <taxon>Viridiplantae</taxon>
        <taxon>Streptophyta</taxon>
        <taxon>Embryophyta</taxon>
        <taxon>Tracheophyta</taxon>
        <taxon>Spermatophyta</taxon>
        <taxon>Magnoliopsida</taxon>
        <taxon>eudicotyledons</taxon>
        <taxon>Gunneridae</taxon>
        <taxon>Pentapetalae</taxon>
        <taxon>asterids</taxon>
        <taxon>lamiids</taxon>
        <taxon>Boraginales</taxon>
        <taxon>Boraginaceae</taxon>
        <taxon>Boraginoideae</taxon>
        <taxon>Lithospermeae</taxon>
        <taxon>Lithospermum</taxon>
    </lineage>
</organism>